<dbReference type="AlphaFoldDB" id="A0A939P605"/>
<feature type="transmembrane region" description="Helical" evidence="1">
    <location>
        <begin position="216"/>
        <end position="236"/>
    </location>
</feature>
<keyword evidence="3" id="KW-1185">Reference proteome</keyword>
<feature type="transmembrane region" description="Helical" evidence="1">
    <location>
        <begin position="243"/>
        <end position="263"/>
    </location>
</feature>
<evidence type="ECO:0000313" key="3">
    <source>
        <dbReference type="Proteomes" id="UP000669179"/>
    </source>
</evidence>
<keyword evidence="1" id="KW-0812">Transmembrane</keyword>
<dbReference type="EMBL" id="JAGEOJ010000001">
    <property type="protein sequence ID" value="MBO2446021.1"/>
    <property type="molecule type" value="Genomic_DNA"/>
</dbReference>
<dbReference type="PROSITE" id="PS51257">
    <property type="entry name" value="PROKAR_LIPOPROTEIN"/>
    <property type="match status" value="1"/>
</dbReference>
<dbReference type="RefSeq" id="WP_208253595.1">
    <property type="nucleotide sequence ID" value="NZ_JAGEOJ010000001.1"/>
</dbReference>
<comment type="caution">
    <text evidence="2">The sequence shown here is derived from an EMBL/GenBank/DDBJ whole genome shotgun (WGS) entry which is preliminary data.</text>
</comment>
<keyword evidence="1" id="KW-1133">Transmembrane helix</keyword>
<organism evidence="2 3">
    <name type="scientific">Actinomadura barringtoniae</name>
    <dbReference type="NCBI Taxonomy" id="1427535"/>
    <lineage>
        <taxon>Bacteria</taxon>
        <taxon>Bacillati</taxon>
        <taxon>Actinomycetota</taxon>
        <taxon>Actinomycetes</taxon>
        <taxon>Streptosporangiales</taxon>
        <taxon>Thermomonosporaceae</taxon>
        <taxon>Actinomadura</taxon>
    </lineage>
</organism>
<feature type="transmembrane region" description="Helical" evidence="1">
    <location>
        <begin position="342"/>
        <end position="359"/>
    </location>
</feature>
<gene>
    <name evidence="2" type="ORF">J4573_02895</name>
</gene>
<dbReference type="Proteomes" id="UP000669179">
    <property type="component" value="Unassembled WGS sequence"/>
</dbReference>
<feature type="transmembrane region" description="Helical" evidence="1">
    <location>
        <begin position="365"/>
        <end position="385"/>
    </location>
</feature>
<accession>A0A939P605</accession>
<protein>
    <recommendedName>
        <fullName evidence="4">Integral membrane protein</fullName>
    </recommendedName>
</protein>
<reference evidence="2" key="1">
    <citation type="submission" date="2021-03" db="EMBL/GenBank/DDBJ databases">
        <authorList>
            <person name="Kanchanasin P."/>
            <person name="Saeng-In P."/>
            <person name="Phongsopitanun W."/>
            <person name="Yuki M."/>
            <person name="Kudo T."/>
            <person name="Ohkuma M."/>
            <person name="Tanasupawat S."/>
        </authorList>
    </citation>
    <scope>NUCLEOTIDE SEQUENCE</scope>
    <source>
        <strain evidence="2">GKU 128</strain>
    </source>
</reference>
<feature type="transmembrane region" description="Helical" evidence="1">
    <location>
        <begin position="292"/>
        <end position="310"/>
    </location>
</feature>
<evidence type="ECO:0000256" key="1">
    <source>
        <dbReference type="SAM" id="Phobius"/>
    </source>
</evidence>
<proteinExistence type="predicted"/>
<sequence>MPNPKSRGGRWRGIVAAVLIVVGCLLVPVSVLAVWSSNQVSDTGRYVDTVAPLASEPPVQNAIANRVTDAVTEQLDVPSAVNGAIDALEKQGLPAKLGERLSAVSGPVSEGVDGFVHDKTLQVVQSPAFAKVWTEVNRAAHQQIDRVLSGNGSDMLKTEGDTITVDLGPVVQLVKQQLVDAGLNVANAIPDVHPTYPIAQSDALVKAQRGYKLLNALGWIAPILALFLLAAGVFVARDRRRALVGAGLGVAIAMALLGAGLIVGRHVFLDQVADRAAGEAFYDTLVRFVRDGLRALLVLGLVVAAGAYLSGPSSTAVRVRTFFTRTLGRGDRGSTWVGGHKGLLRAAVVAVAVLALAFWDRPTGLVVLTLTLLVVIGLALIELLGRTDSGKPEAA</sequence>
<evidence type="ECO:0000313" key="2">
    <source>
        <dbReference type="EMBL" id="MBO2446021.1"/>
    </source>
</evidence>
<name>A0A939P605_9ACTN</name>
<evidence type="ECO:0008006" key="4">
    <source>
        <dbReference type="Google" id="ProtNLM"/>
    </source>
</evidence>
<keyword evidence="1" id="KW-0472">Membrane</keyword>